<evidence type="ECO:0000256" key="21">
    <source>
        <dbReference type="PIRSR" id="PIRSR000006-2"/>
    </source>
</evidence>
<dbReference type="SUPFAM" id="SSF46626">
    <property type="entry name" value="Cytochrome c"/>
    <property type="match status" value="2"/>
</dbReference>
<dbReference type="Proteomes" id="UP000441586">
    <property type="component" value="Unassembled WGS sequence"/>
</dbReference>
<keyword evidence="11" id="KW-0677">Repeat</keyword>
<dbReference type="PROSITE" id="PS51007">
    <property type="entry name" value="CYTC"/>
    <property type="match status" value="2"/>
</dbReference>
<comment type="subcellular location">
    <subcellularLocation>
        <location evidence="1 19">Cell inner membrane</location>
    </subcellularLocation>
</comment>
<dbReference type="EMBL" id="WSFO01000004">
    <property type="protein sequence ID" value="KAE9630360.1"/>
    <property type="molecule type" value="Genomic_DNA"/>
</dbReference>
<evidence type="ECO:0000256" key="20">
    <source>
        <dbReference type="PIRSR" id="PIRSR000006-1"/>
    </source>
</evidence>
<keyword evidence="10 19" id="KW-0479">Metal-binding</keyword>
<dbReference type="Gene3D" id="6.10.280.130">
    <property type="match status" value="1"/>
</dbReference>
<dbReference type="GO" id="GO:1902600">
    <property type="term" value="P:proton transmembrane transport"/>
    <property type="evidence" value="ECO:0007669"/>
    <property type="project" value="UniProtKB-KW"/>
</dbReference>
<evidence type="ECO:0000313" key="24">
    <source>
        <dbReference type="EMBL" id="KAE9630360.1"/>
    </source>
</evidence>
<evidence type="ECO:0000256" key="18">
    <source>
        <dbReference type="ARBA" id="ARBA00023136"/>
    </source>
</evidence>
<dbReference type="InterPro" id="IPR008168">
    <property type="entry name" value="Cyt_C_IC"/>
</dbReference>
<feature type="binding site" description="covalent" evidence="21">
    <location>
        <position position="123"/>
    </location>
    <ligand>
        <name>heme c</name>
        <dbReference type="ChEBI" id="CHEBI:61717"/>
        <label>1</label>
    </ligand>
</feature>
<evidence type="ECO:0000259" key="23">
    <source>
        <dbReference type="PROSITE" id="PS51007"/>
    </source>
</evidence>
<feature type="binding site" description="axial binding residue" evidence="20">
    <location>
        <position position="124"/>
    </location>
    <ligand>
        <name>heme c</name>
        <dbReference type="ChEBI" id="CHEBI:61717"/>
        <label>1</label>
    </ligand>
    <ligandPart>
        <name>Fe</name>
        <dbReference type="ChEBI" id="CHEBI:18248"/>
    </ligandPart>
</feature>
<evidence type="ECO:0000256" key="11">
    <source>
        <dbReference type="ARBA" id="ARBA00022737"/>
    </source>
</evidence>
<evidence type="ECO:0000256" key="22">
    <source>
        <dbReference type="SAM" id="Phobius"/>
    </source>
</evidence>
<keyword evidence="13 19" id="KW-0249">Electron transport</keyword>
<keyword evidence="7 19" id="KW-0349">Heme</keyword>
<evidence type="ECO:0000256" key="9">
    <source>
        <dbReference type="ARBA" id="ARBA00022692"/>
    </source>
</evidence>
<keyword evidence="6 19" id="KW-0997">Cell inner membrane</keyword>
<dbReference type="AlphaFoldDB" id="A0A6A4RHA7"/>
<evidence type="ECO:0000256" key="12">
    <source>
        <dbReference type="ARBA" id="ARBA00022781"/>
    </source>
</evidence>
<evidence type="ECO:0000256" key="16">
    <source>
        <dbReference type="ARBA" id="ARBA00023004"/>
    </source>
</evidence>
<dbReference type="GO" id="GO:0009055">
    <property type="term" value="F:electron transfer activity"/>
    <property type="evidence" value="ECO:0007669"/>
    <property type="project" value="InterPro"/>
</dbReference>
<keyword evidence="14 22" id="KW-1133">Transmembrane helix</keyword>
<evidence type="ECO:0000256" key="6">
    <source>
        <dbReference type="ARBA" id="ARBA00022519"/>
    </source>
</evidence>
<dbReference type="GO" id="GO:0020037">
    <property type="term" value="F:heme binding"/>
    <property type="evidence" value="ECO:0007669"/>
    <property type="project" value="InterPro"/>
</dbReference>
<dbReference type="Pfam" id="PF00034">
    <property type="entry name" value="Cytochrom_C"/>
    <property type="match status" value="1"/>
</dbReference>
<comment type="pathway">
    <text evidence="2 19">Energy metabolism; oxidative phosphorylation.</text>
</comment>
<dbReference type="InterPro" id="IPR032858">
    <property type="entry name" value="CcoP_N"/>
</dbReference>
<dbReference type="InterPro" id="IPR050597">
    <property type="entry name" value="Cytochrome_c_Oxidase_Subunit"/>
</dbReference>
<keyword evidence="15 19" id="KW-0560">Oxidoreductase</keyword>
<dbReference type="UniPathway" id="UPA00705"/>
<dbReference type="GO" id="GO:0006119">
    <property type="term" value="P:oxidative phosphorylation"/>
    <property type="evidence" value="ECO:0007669"/>
    <property type="project" value="UniProtKB-UniPathway"/>
</dbReference>
<comment type="cofactor">
    <cofactor evidence="19 21">
        <name>heme c</name>
        <dbReference type="ChEBI" id="CHEBI:61717"/>
    </cofactor>
    <text evidence="19 21">Binds 2 heme C groups per subunit.</text>
</comment>
<dbReference type="NCBIfam" id="TIGR00782">
    <property type="entry name" value="ccoP"/>
    <property type="match status" value="1"/>
</dbReference>
<evidence type="ECO:0000256" key="3">
    <source>
        <dbReference type="ARBA" id="ARBA00006113"/>
    </source>
</evidence>
<evidence type="ECO:0000313" key="25">
    <source>
        <dbReference type="Proteomes" id="UP000441586"/>
    </source>
</evidence>
<feature type="binding site" description="covalent" evidence="21">
    <location>
        <position position="216"/>
    </location>
    <ligand>
        <name>heme c</name>
        <dbReference type="ChEBI" id="CHEBI:61717"/>
        <label>2</label>
    </ligand>
</feature>
<feature type="binding site" description="axial binding residue" evidence="20">
    <location>
        <position position="171"/>
    </location>
    <ligand>
        <name>heme c</name>
        <dbReference type="ChEBI" id="CHEBI:61717"/>
        <label>2</label>
    </ligand>
    <ligandPart>
        <name>Fe</name>
        <dbReference type="ChEBI" id="CHEBI:18248"/>
    </ligandPart>
</feature>
<comment type="subunit">
    <text evidence="19">Component of the cbb3-type cytochrome c oxidase.</text>
</comment>
<keyword evidence="9 22" id="KW-0812">Transmembrane</keyword>
<comment type="function">
    <text evidence="19">C-type cytochrome. Part of the cbb3-type cytochrome c oxidase complex.</text>
</comment>
<evidence type="ECO:0000256" key="14">
    <source>
        <dbReference type="ARBA" id="ARBA00022989"/>
    </source>
</evidence>
<dbReference type="InterPro" id="IPR038414">
    <property type="entry name" value="CcoP_N_sf"/>
</dbReference>
<keyword evidence="5 19" id="KW-1003">Cell membrane</keyword>
<dbReference type="PANTHER" id="PTHR33751:SF1">
    <property type="entry name" value="CBB3-TYPE CYTOCHROME C OXIDASE SUBUNIT FIXP"/>
    <property type="match status" value="1"/>
</dbReference>
<evidence type="ECO:0000256" key="5">
    <source>
        <dbReference type="ARBA" id="ARBA00022475"/>
    </source>
</evidence>
<feature type="binding site" description="axial binding residue" evidence="20">
    <location>
        <position position="261"/>
    </location>
    <ligand>
        <name>heme c</name>
        <dbReference type="ChEBI" id="CHEBI:61717"/>
        <label>1</label>
    </ligand>
    <ligandPart>
        <name>Fe</name>
        <dbReference type="ChEBI" id="CHEBI:18248"/>
    </ligandPart>
</feature>
<dbReference type="Gene3D" id="1.10.760.10">
    <property type="entry name" value="Cytochrome c-like domain"/>
    <property type="match status" value="2"/>
</dbReference>
<keyword evidence="17 19" id="KW-0406">Ion transport</keyword>
<dbReference type="Pfam" id="PF14715">
    <property type="entry name" value="FixP_N"/>
    <property type="match status" value="1"/>
</dbReference>
<feature type="domain" description="Cytochrome c" evidence="23">
    <location>
        <begin position="106"/>
        <end position="196"/>
    </location>
</feature>
<dbReference type="RefSeq" id="WP_158978591.1">
    <property type="nucleotide sequence ID" value="NZ_WSFO01000004.1"/>
</dbReference>
<dbReference type="PANTHER" id="PTHR33751">
    <property type="entry name" value="CBB3-TYPE CYTOCHROME C OXIDASE SUBUNIT FIXP"/>
    <property type="match status" value="1"/>
</dbReference>
<dbReference type="GO" id="GO:0016491">
    <property type="term" value="F:oxidoreductase activity"/>
    <property type="evidence" value="ECO:0007669"/>
    <property type="project" value="UniProtKB-KW"/>
</dbReference>
<sequence length="290" mass="32008">MTPERDEVSGELTTGHEWNGIKELNTPIPKVFRIWLWGSIAICVVYWLLYPAWPFVSDYTKGVLGYSSRLDVQEKVADGRALRAETFAPFETLDVTTLSEDPDLQARYEPAAQVLYRDNCSVCHGRDLQGQESFPNLTDGHWLWSSTPEEIEYTLQVGINTTHEDTRYAEMPAFGRDEMLAAAEISDVTDYVLQISGQPHDATAAARGEDLFAENCSGCHNDGGVGGLESGAPSLTDEAWIYGKGPDAILETLKNGRAGVMPSWSTRLSPAEIKLLTLYVLWAGEGDAKQ</sequence>
<feature type="transmembrane region" description="Helical" evidence="22">
    <location>
        <begin position="34"/>
        <end position="53"/>
    </location>
</feature>
<feature type="binding site" description="covalent" evidence="21">
    <location>
        <position position="120"/>
    </location>
    <ligand>
        <name>heme c</name>
        <dbReference type="ChEBI" id="CHEBI:61717"/>
        <label>1</label>
    </ligand>
</feature>
<evidence type="ECO:0000256" key="13">
    <source>
        <dbReference type="ARBA" id="ARBA00022982"/>
    </source>
</evidence>
<evidence type="ECO:0000256" key="8">
    <source>
        <dbReference type="ARBA" id="ARBA00022660"/>
    </source>
</evidence>
<protein>
    <recommendedName>
        <fullName evidence="19">Cbb3-type cytochrome c oxidase subunit</fullName>
    </recommendedName>
</protein>
<proteinExistence type="inferred from homology"/>
<evidence type="ECO:0000256" key="7">
    <source>
        <dbReference type="ARBA" id="ARBA00022617"/>
    </source>
</evidence>
<reference evidence="24 25" key="1">
    <citation type="submission" date="2019-12" db="EMBL/GenBank/DDBJ databases">
        <authorList>
            <person name="Zhang Y.-J."/>
        </authorList>
    </citation>
    <scope>NUCLEOTIDE SEQUENCE [LARGE SCALE GENOMIC DNA]</scope>
    <source>
        <strain evidence="24 25">H18S-6</strain>
    </source>
</reference>
<name>A0A6A4RHA7_9RHOB</name>
<dbReference type="Pfam" id="PF13442">
    <property type="entry name" value="Cytochrome_CBB3"/>
    <property type="match status" value="1"/>
</dbReference>
<keyword evidence="18 19" id="KW-0472">Membrane</keyword>
<evidence type="ECO:0000256" key="1">
    <source>
        <dbReference type="ARBA" id="ARBA00004533"/>
    </source>
</evidence>
<evidence type="ECO:0000256" key="19">
    <source>
        <dbReference type="PIRNR" id="PIRNR000006"/>
    </source>
</evidence>
<keyword evidence="16 19" id="KW-0408">Iron</keyword>
<evidence type="ECO:0000256" key="2">
    <source>
        <dbReference type="ARBA" id="ARBA00004673"/>
    </source>
</evidence>
<dbReference type="GO" id="GO:0005886">
    <property type="term" value="C:plasma membrane"/>
    <property type="evidence" value="ECO:0007669"/>
    <property type="project" value="UniProtKB-SubCell"/>
</dbReference>
<dbReference type="GO" id="GO:0005506">
    <property type="term" value="F:iron ion binding"/>
    <property type="evidence" value="ECO:0007669"/>
    <property type="project" value="InterPro"/>
</dbReference>
<dbReference type="InterPro" id="IPR004678">
    <property type="entry name" value="Cyt_c_oxidase_cbb3_su3"/>
</dbReference>
<keyword evidence="12 19" id="KW-0375">Hydrogen ion transport</keyword>
<feature type="domain" description="Cytochrome c" evidence="23">
    <location>
        <begin position="203"/>
        <end position="284"/>
    </location>
</feature>
<evidence type="ECO:0000256" key="15">
    <source>
        <dbReference type="ARBA" id="ARBA00023002"/>
    </source>
</evidence>
<feature type="binding site" description="covalent" evidence="21">
    <location>
        <position position="219"/>
    </location>
    <ligand>
        <name>heme c</name>
        <dbReference type="ChEBI" id="CHEBI:61717"/>
        <label>2</label>
    </ligand>
</feature>
<accession>A0A6A4RHA7</accession>
<dbReference type="PRINTS" id="PR00605">
    <property type="entry name" value="CYTCHROMECIC"/>
</dbReference>
<evidence type="ECO:0000256" key="10">
    <source>
        <dbReference type="ARBA" id="ARBA00022723"/>
    </source>
</evidence>
<gene>
    <name evidence="24" type="primary">ccoP</name>
    <name evidence="24" type="ORF">GP644_08120</name>
</gene>
<evidence type="ECO:0000256" key="17">
    <source>
        <dbReference type="ARBA" id="ARBA00023065"/>
    </source>
</evidence>
<comment type="similarity">
    <text evidence="3 19">Belongs to the CcoP / FixP family.</text>
</comment>
<comment type="caution">
    <text evidence="24">The sequence shown here is derived from an EMBL/GenBank/DDBJ whole genome shotgun (WGS) entry which is preliminary data.</text>
</comment>
<dbReference type="InterPro" id="IPR009056">
    <property type="entry name" value="Cyt_c-like_dom"/>
</dbReference>
<feature type="binding site" description="axial binding residue" evidence="20">
    <location>
        <position position="220"/>
    </location>
    <ligand>
        <name>heme c</name>
        <dbReference type="ChEBI" id="CHEBI:61717"/>
        <label>2</label>
    </ligand>
    <ligandPart>
        <name>Fe</name>
        <dbReference type="ChEBI" id="CHEBI:18248"/>
    </ligandPart>
</feature>
<dbReference type="PIRSF" id="PIRSF000006">
    <property type="entry name" value="Cbb3-Cox_fixP"/>
    <property type="match status" value="1"/>
</dbReference>
<keyword evidence="8 19" id="KW-0679">Respiratory chain</keyword>
<dbReference type="InterPro" id="IPR036909">
    <property type="entry name" value="Cyt_c-like_dom_sf"/>
</dbReference>
<organism evidence="24 25">
    <name type="scientific">Parasedimentitalea maritima</name>
    <dbReference type="NCBI Taxonomy" id="2578117"/>
    <lineage>
        <taxon>Bacteria</taxon>
        <taxon>Pseudomonadati</taxon>
        <taxon>Pseudomonadota</taxon>
        <taxon>Alphaproteobacteria</taxon>
        <taxon>Rhodobacterales</taxon>
        <taxon>Paracoccaceae</taxon>
        <taxon>Parasedimentitalea</taxon>
    </lineage>
</organism>
<keyword evidence="4 19" id="KW-0813">Transport</keyword>
<evidence type="ECO:0000256" key="4">
    <source>
        <dbReference type="ARBA" id="ARBA00022448"/>
    </source>
</evidence>